<comment type="subcellular location">
    <subcellularLocation>
        <location evidence="1">Cell membrane</location>
        <topology evidence="1">Multi-pass membrane protein</topology>
    </subcellularLocation>
</comment>
<protein>
    <submittedName>
        <fullName evidence="9">Na+/melibiose symporter</fullName>
    </submittedName>
</protein>
<dbReference type="InterPro" id="IPR050171">
    <property type="entry name" value="MFS_Transporters"/>
</dbReference>
<dbReference type="AlphaFoldDB" id="A0A1I2EGG0"/>
<feature type="transmembrane region" description="Helical" evidence="7">
    <location>
        <begin position="244"/>
        <end position="264"/>
    </location>
</feature>
<feature type="transmembrane region" description="Helical" evidence="7">
    <location>
        <begin position="166"/>
        <end position="184"/>
    </location>
</feature>
<dbReference type="EMBL" id="FONV01000004">
    <property type="protein sequence ID" value="SFE91727.1"/>
    <property type="molecule type" value="Genomic_DNA"/>
</dbReference>
<feature type="transmembrane region" description="Helical" evidence="7">
    <location>
        <begin position="299"/>
        <end position="318"/>
    </location>
</feature>
<dbReference type="Pfam" id="PF07690">
    <property type="entry name" value="MFS_1"/>
    <property type="match status" value="1"/>
</dbReference>
<accession>A0A1I2EGG0</accession>
<dbReference type="STRING" id="35752.SAMN05421541_104433"/>
<sequence length="404" mass="42297">MPGRRRLIPLACALAVDMFGSGLFLPMSLLYFTEVAGLSLSTVGVLLSVATVASLPVPLLVGHVAHRFRPVDRVILAQVVQGTAFLAYGWARSPAAVLVVAMLAAVGQRLFWSSFFSVVAGLGEPGEDRQHTDRRYAVTGMIQMASMGAGTLVGGLVVAYGWYRPVVGVNAATFLISAVLLLAVPRDSPAPVGGPVAGGYRAMLRDRPYLLLIAVNTIFALCSVFIGVALPVYLIEALPTPDWLVGPLLAANTVLLASGQALAVRVVRPLSRPRGLALAGVLWVVWALLYAAAVRVPGAALVPYLLVGLIFFAAADLIHAPLSNALSAAAAPPAQRDRYLAVYQYCFAFAGIIAPVFFTALYARGPAVPWLALAAVTAVATVVVHALDGSLTAREEAAREPAAT</sequence>
<gene>
    <name evidence="9" type="ORF">SAMN05421541_104433</name>
</gene>
<feature type="transmembrane region" description="Helical" evidence="7">
    <location>
        <begin position="7"/>
        <end position="32"/>
    </location>
</feature>
<keyword evidence="6 7" id="KW-0472">Membrane</keyword>
<feature type="transmembrane region" description="Helical" evidence="7">
    <location>
        <begin position="38"/>
        <end position="62"/>
    </location>
</feature>
<feature type="domain" description="Major facilitator superfamily (MFS) profile" evidence="8">
    <location>
        <begin position="208"/>
        <end position="404"/>
    </location>
</feature>
<feature type="transmembrane region" description="Helical" evidence="7">
    <location>
        <begin position="276"/>
        <end position="293"/>
    </location>
</feature>
<feature type="transmembrane region" description="Helical" evidence="7">
    <location>
        <begin position="209"/>
        <end position="232"/>
    </location>
</feature>
<reference evidence="9 10" key="1">
    <citation type="submission" date="2016-10" db="EMBL/GenBank/DDBJ databases">
        <authorList>
            <person name="de Groot N.N."/>
        </authorList>
    </citation>
    <scope>NUCLEOTIDE SEQUENCE [LARGE SCALE GENOMIC DNA]</scope>
    <source>
        <strain evidence="9 10">DSM 43019</strain>
    </source>
</reference>
<keyword evidence="3" id="KW-1003">Cell membrane</keyword>
<keyword evidence="5 7" id="KW-1133">Transmembrane helix</keyword>
<feature type="transmembrane region" description="Helical" evidence="7">
    <location>
        <begin position="135"/>
        <end position="160"/>
    </location>
</feature>
<evidence type="ECO:0000259" key="8">
    <source>
        <dbReference type="PROSITE" id="PS50850"/>
    </source>
</evidence>
<feature type="transmembrane region" description="Helical" evidence="7">
    <location>
        <begin position="97"/>
        <end position="123"/>
    </location>
</feature>
<evidence type="ECO:0000313" key="9">
    <source>
        <dbReference type="EMBL" id="SFE91727.1"/>
    </source>
</evidence>
<dbReference type="GO" id="GO:0005886">
    <property type="term" value="C:plasma membrane"/>
    <property type="evidence" value="ECO:0007669"/>
    <property type="project" value="UniProtKB-SubCell"/>
</dbReference>
<dbReference type="Gene3D" id="1.20.1250.20">
    <property type="entry name" value="MFS general substrate transporter like domains"/>
    <property type="match status" value="2"/>
</dbReference>
<dbReference type="GO" id="GO:0022857">
    <property type="term" value="F:transmembrane transporter activity"/>
    <property type="evidence" value="ECO:0007669"/>
    <property type="project" value="InterPro"/>
</dbReference>
<dbReference type="InterPro" id="IPR011701">
    <property type="entry name" value="MFS"/>
</dbReference>
<keyword evidence="10" id="KW-1185">Reference proteome</keyword>
<dbReference type="SUPFAM" id="SSF103473">
    <property type="entry name" value="MFS general substrate transporter"/>
    <property type="match status" value="1"/>
</dbReference>
<evidence type="ECO:0000256" key="3">
    <source>
        <dbReference type="ARBA" id="ARBA00022475"/>
    </source>
</evidence>
<dbReference type="InterPro" id="IPR020846">
    <property type="entry name" value="MFS_dom"/>
</dbReference>
<dbReference type="RefSeq" id="WP_093613248.1">
    <property type="nucleotide sequence ID" value="NZ_BOMT01000028.1"/>
</dbReference>
<name>A0A1I2EGG0_9ACTN</name>
<evidence type="ECO:0000256" key="4">
    <source>
        <dbReference type="ARBA" id="ARBA00022692"/>
    </source>
</evidence>
<dbReference type="PANTHER" id="PTHR23517:SF2">
    <property type="entry name" value="MULTIDRUG RESISTANCE PROTEIN MDTH"/>
    <property type="match status" value="1"/>
</dbReference>
<evidence type="ECO:0000256" key="5">
    <source>
        <dbReference type="ARBA" id="ARBA00022989"/>
    </source>
</evidence>
<organism evidence="9 10">
    <name type="scientific">Actinoplanes philippinensis</name>
    <dbReference type="NCBI Taxonomy" id="35752"/>
    <lineage>
        <taxon>Bacteria</taxon>
        <taxon>Bacillati</taxon>
        <taxon>Actinomycetota</taxon>
        <taxon>Actinomycetes</taxon>
        <taxon>Micromonosporales</taxon>
        <taxon>Micromonosporaceae</taxon>
        <taxon>Actinoplanes</taxon>
    </lineage>
</organism>
<keyword evidence="4 7" id="KW-0812">Transmembrane</keyword>
<dbReference type="PANTHER" id="PTHR23517">
    <property type="entry name" value="RESISTANCE PROTEIN MDTM, PUTATIVE-RELATED-RELATED"/>
    <property type="match status" value="1"/>
</dbReference>
<dbReference type="OrthoDB" id="4109786at2"/>
<keyword evidence="2" id="KW-0813">Transport</keyword>
<feature type="transmembrane region" description="Helical" evidence="7">
    <location>
        <begin position="367"/>
        <end position="387"/>
    </location>
</feature>
<dbReference type="PROSITE" id="PS50850">
    <property type="entry name" value="MFS"/>
    <property type="match status" value="1"/>
</dbReference>
<evidence type="ECO:0000256" key="6">
    <source>
        <dbReference type="ARBA" id="ARBA00023136"/>
    </source>
</evidence>
<evidence type="ECO:0000256" key="1">
    <source>
        <dbReference type="ARBA" id="ARBA00004651"/>
    </source>
</evidence>
<dbReference type="InterPro" id="IPR036259">
    <property type="entry name" value="MFS_trans_sf"/>
</dbReference>
<evidence type="ECO:0000256" key="2">
    <source>
        <dbReference type="ARBA" id="ARBA00022448"/>
    </source>
</evidence>
<feature type="transmembrane region" description="Helical" evidence="7">
    <location>
        <begin position="339"/>
        <end position="361"/>
    </location>
</feature>
<dbReference type="Proteomes" id="UP000199645">
    <property type="component" value="Unassembled WGS sequence"/>
</dbReference>
<evidence type="ECO:0000313" key="10">
    <source>
        <dbReference type="Proteomes" id="UP000199645"/>
    </source>
</evidence>
<evidence type="ECO:0000256" key="7">
    <source>
        <dbReference type="SAM" id="Phobius"/>
    </source>
</evidence>
<feature type="transmembrane region" description="Helical" evidence="7">
    <location>
        <begin position="74"/>
        <end position="91"/>
    </location>
</feature>
<proteinExistence type="predicted"/>